<dbReference type="Proteomes" id="UP001501461">
    <property type="component" value="Unassembled WGS sequence"/>
</dbReference>
<evidence type="ECO:0000259" key="7">
    <source>
        <dbReference type="PROSITE" id="PS50928"/>
    </source>
</evidence>
<proteinExistence type="inferred from homology"/>
<dbReference type="Pfam" id="PF00528">
    <property type="entry name" value="BPD_transp_1"/>
    <property type="match status" value="1"/>
</dbReference>
<keyword evidence="9" id="KW-1185">Reference proteome</keyword>
<evidence type="ECO:0000256" key="4">
    <source>
        <dbReference type="ARBA" id="ARBA00022989"/>
    </source>
</evidence>
<keyword evidence="3 6" id="KW-0812">Transmembrane</keyword>
<comment type="similarity">
    <text evidence="6">Belongs to the binding-protein-dependent transport system permease family.</text>
</comment>
<dbReference type="InterPro" id="IPR035906">
    <property type="entry name" value="MetI-like_sf"/>
</dbReference>
<accession>A0ABN2U792</accession>
<feature type="domain" description="ABC transmembrane type-1" evidence="7">
    <location>
        <begin position="28"/>
        <end position="207"/>
    </location>
</feature>
<organism evidence="8 9">
    <name type="scientific">Yaniella flava</name>
    <dbReference type="NCBI Taxonomy" id="287930"/>
    <lineage>
        <taxon>Bacteria</taxon>
        <taxon>Bacillati</taxon>
        <taxon>Actinomycetota</taxon>
        <taxon>Actinomycetes</taxon>
        <taxon>Micrococcales</taxon>
        <taxon>Micrococcaceae</taxon>
        <taxon>Yaniella</taxon>
    </lineage>
</organism>
<dbReference type="RefSeq" id="WP_343956248.1">
    <property type="nucleotide sequence ID" value="NZ_BAAAMN010000013.1"/>
</dbReference>
<dbReference type="PANTHER" id="PTHR30177:SF33">
    <property type="entry name" value="POSSIBLE OSMOPROTECTANT (GLYCINE BETAINE_CARNITINE_CHOLINE_L-PROLINE) TRANSPORT INTEGRAL MEMBRANE PROTEIN ABC TRANSPORTER PROZ"/>
    <property type="match status" value="1"/>
</dbReference>
<evidence type="ECO:0000256" key="5">
    <source>
        <dbReference type="ARBA" id="ARBA00023136"/>
    </source>
</evidence>
<evidence type="ECO:0000256" key="3">
    <source>
        <dbReference type="ARBA" id="ARBA00022692"/>
    </source>
</evidence>
<sequence>MNVIVETFRWLLRPETWSAGGNDLLTRSFEHLQYSVVAVVLAALLAIPTGWWIGHTGRFSGLIVSITGAARALPTLGLITLFGLLLGIGALPPMIALVILAIPSVLAGTYSGISSIDRSVLDAARAQGFTTPQVVTRIHLPLGLAMLIGGLRSAFIQVMATATLAAYVGAGGLGRFIFLGINTQNTPMMLGAAVWIMVLVIVADALFGLVQRVATPAGVRRLNVVLASARQ</sequence>
<evidence type="ECO:0000256" key="2">
    <source>
        <dbReference type="ARBA" id="ARBA00022448"/>
    </source>
</evidence>
<dbReference type="InterPro" id="IPR000515">
    <property type="entry name" value="MetI-like"/>
</dbReference>
<name>A0ABN2U792_9MICC</name>
<dbReference type="PANTHER" id="PTHR30177">
    <property type="entry name" value="GLYCINE BETAINE/L-PROLINE TRANSPORT SYSTEM PERMEASE PROTEIN PROW"/>
    <property type="match status" value="1"/>
</dbReference>
<evidence type="ECO:0000313" key="9">
    <source>
        <dbReference type="Proteomes" id="UP001501461"/>
    </source>
</evidence>
<comment type="subcellular location">
    <subcellularLocation>
        <location evidence="6">Cell membrane</location>
        <topology evidence="6">Multi-pass membrane protein</topology>
    </subcellularLocation>
    <subcellularLocation>
        <location evidence="1">Membrane</location>
        <topology evidence="1">Multi-pass membrane protein</topology>
    </subcellularLocation>
</comment>
<keyword evidence="5 6" id="KW-0472">Membrane</keyword>
<evidence type="ECO:0000256" key="1">
    <source>
        <dbReference type="ARBA" id="ARBA00004141"/>
    </source>
</evidence>
<feature type="transmembrane region" description="Helical" evidence="6">
    <location>
        <begin position="190"/>
        <end position="210"/>
    </location>
</feature>
<dbReference type="InterPro" id="IPR051204">
    <property type="entry name" value="ABC_transp_perm/SBD"/>
</dbReference>
<dbReference type="SUPFAM" id="SSF161098">
    <property type="entry name" value="MetI-like"/>
    <property type="match status" value="1"/>
</dbReference>
<dbReference type="EMBL" id="BAAAMN010000013">
    <property type="protein sequence ID" value="GAA2030024.1"/>
    <property type="molecule type" value="Genomic_DNA"/>
</dbReference>
<comment type="caution">
    <text evidence="8">The sequence shown here is derived from an EMBL/GenBank/DDBJ whole genome shotgun (WGS) entry which is preliminary data.</text>
</comment>
<dbReference type="Gene3D" id="1.10.3720.10">
    <property type="entry name" value="MetI-like"/>
    <property type="match status" value="1"/>
</dbReference>
<protein>
    <submittedName>
        <fullName evidence="8">ABC transporter permease</fullName>
    </submittedName>
</protein>
<dbReference type="CDD" id="cd06261">
    <property type="entry name" value="TM_PBP2"/>
    <property type="match status" value="1"/>
</dbReference>
<feature type="transmembrane region" description="Helical" evidence="6">
    <location>
        <begin position="32"/>
        <end position="54"/>
    </location>
</feature>
<keyword evidence="4 6" id="KW-1133">Transmembrane helix</keyword>
<evidence type="ECO:0000313" key="8">
    <source>
        <dbReference type="EMBL" id="GAA2030024.1"/>
    </source>
</evidence>
<reference evidence="8 9" key="1">
    <citation type="journal article" date="2019" name="Int. J. Syst. Evol. Microbiol.">
        <title>The Global Catalogue of Microorganisms (GCM) 10K type strain sequencing project: providing services to taxonomists for standard genome sequencing and annotation.</title>
        <authorList>
            <consortium name="The Broad Institute Genomics Platform"/>
            <consortium name="The Broad Institute Genome Sequencing Center for Infectious Disease"/>
            <person name="Wu L."/>
            <person name="Ma J."/>
        </authorList>
    </citation>
    <scope>NUCLEOTIDE SEQUENCE [LARGE SCALE GENOMIC DNA]</scope>
    <source>
        <strain evidence="8 9">JCM 13595</strain>
    </source>
</reference>
<gene>
    <name evidence="8" type="ORF">GCM10009720_07440</name>
</gene>
<feature type="transmembrane region" description="Helical" evidence="6">
    <location>
        <begin position="94"/>
        <end position="113"/>
    </location>
</feature>
<keyword evidence="2 6" id="KW-0813">Transport</keyword>
<dbReference type="PROSITE" id="PS50928">
    <property type="entry name" value="ABC_TM1"/>
    <property type="match status" value="1"/>
</dbReference>
<evidence type="ECO:0000256" key="6">
    <source>
        <dbReference type="RuleBase" id="RU363032"/>
    </source>
</evidence>
<feature type="transmembrane region" description="Helical" evidence="6">
    <location>
        <begin position="158"/>
        <end position="178"/>
    </location>
</feature>
<feature type="transmembrane region" description="Helical" evidence="6">
    <location>
        <begin position="61"/>
        <end position="88"/>
    </location>
</feature>